<dbReference type="InterPro" id="IPR026841">
    <property type="entry name" value="Aur1/Ipt1"/>
</dbReference>
<dbReference type="Pfam" id="PF14378">
    <property type="entry name" value="PAP2_3"/>
    <property type="match status" value="1"/>
</dbReference>
<feature type="domain" description="Inositolphosphotransferase Aur1/Ipt1" evidence="2">
    <location>
        <begin position="117"/>
        <end position="311"/>
    </location>
</feature>
<dbReference type="Proteomes" id="UP000198779">
    <property type="component" value="Unassembled WGS sequence"/>
</dbReference>
<keyword evidence="1" id="KW-0812">Transmembrane</keyword>
<keyword evidence="1" id="KW-1133">Transmembrane helix</keyword>
<accession>A0A1G8BKU3</accession>
<protein>
    <submittedName>
        <fullName evidence="3">PAP2 superfamily protein</fullName>
    </submittedName>
</protein>
<reference evidence="4" key="1">
    <citation type="submission" date="2016-10" db="EMBL/GenBank/DDBJ databases">
        <authorList>
            <person name="Varghese N."/>
            <person name="Submissions S."/>
        </authorList>
    </citation>
    <scope>NUCLEOTIDE SEQUENCE [LARGE SCALE GENOMIC DNA]</scope>
    <source>
        <strain evidence="4">BP1-148</strain>
    </source>
</reference>
<evidence type="ECO:0000259" key="2">
    <source>
        <dbReference type="Pfam" id="PF14378"/>
    </source>
</evidence>
<feature type="transmembrane region" description="Helical" evidence="1">
    <location>
        <begin position="72"/>
        <end position="89"/>
    </location>
</feature>
<feature type="transmembrane region" description="Helical" evidence="1">
    <location>
        <begin position="47"/>
        <end position="65"/>
    </location>
</feature>
<feature type="transmembrane region" description="Helical" evidence="1">
    <location>
        <begin position="276"/>
        <end position="296"/>
    </location>
</feature>
<dbReference type="GO" id="GO:0016020">
    <property type="term" value="C:membrane"/>
    <property type="evidence" value="ECO:0007669"/>
    <property type="project" value="UniProtKB-SubCell"/>
</dbReference>
<feature type="transmembrane region" description="Helical" evidence="1">
    <location>
        <begin position="251"/>
        <end position="269"/>
    </location>
</feature>
<dbReference type="Gene3D" id="1.20.144.10">
    <property type="entry name" value="Phosphatidic acid phosphatase type 2/haloperoxidase"/>
    <property type="match status" value="1"/>
</dbReference>
<name>A0A1G8BKU3_9BACT</name>
<feature type="transmembrane region" description="Helical" evidence="1">
    <location>
        <begin position="21"/>
        <end position="41"/>
    </location>
</feature>
<keyword evidence="1" id="KW-0472">Membrane</keyword>
<dbReference type="RefSeq" id="WP_255399921.1">
    <property type="nucleotide sequence ID" value="NZ_FNCQ01000023.1"/>
</dbReference>
<evidence type="ECO:0000313" key="4">
    <source>
        <dbReference type="Proteomes" id="UP000198779"/>
    </source>
</evidence>
<dbReference type="STRING" id="645274.SAMN04487901_1237"/>
<feature type="transmembrane region" description="Helical" evidence="1">
    <location>
        <begin position="302"/>
        <end position="320"/>
    </location>
</feature>
<dbReference type="InterPro" id="IPR036938">
    <property type="entry name" value="PAP2/HPO_sf"/>
</dbReference>
<dbReference type="EMBL" id="FNCQ01000023">
    <property type="protein sequence ID" value="SDH33836.1"/>
    <property type="molecule type" value="Genomic_DNA"/>
</dbReference>
<dbReference type="AlphaFoldDB" id="A0A1G8BKU3"/>
<sequence>MIKKIFAVEKKSRKGLMAVEWIMLAYTIFTTLFILVTWVRLAHPVDMLWFRAQSVILTLALWGVYRLYPSRLTTLFRVCGQLLLLSWWYPDTYELNRIFPNLDHLFAGYEQSLFGFQPALTFCQTFSHPIFSELMAMGYVSYYLLFVGIVFFYFFCRYEHFERTAFIVVGSFFLFYLIFDFLPVAGPQFYFKAAGVDQIAQGIFPNIGDYFNTIQFDVHNRDFILPIPGWEDGMMYKLLIMAHDAGERPTAAFPSSHVGVATIVMWLAWETKNRKVLFTCLPFAVLLFFSTFYIQAHYAIDAIAGLFFGTVFYFFLKWGYKLSS</sequence>
<proteinExistence type="predicted"/>
<dbReference type="SUPFAM" id="SSF48317">
    <property type="entry name" value="Acid phosphatase/Vanadium-dependent haloperoxidase"/>
    <property type="match status" value="1"/>
</dbReference>
<keyword evidence="4" id="KW-1185">Reference proteome</keyword>
<evidence type="ECO:0000256" key="1">
    <source>
        <dbReference type="SAM" id="Phobius"/>
    </source>
</evidence>
<feature type="transmembrane region" description="Helical" evidence="1">
    <location>
        <begin position="163"/>
        <end position="182"/>
    </location>
</feature>
<evidence type="ECO:0000313" key="3">
    <source>
        <dbReference type="EMBL" id="SDH33836.1"/>
    </source>
</evidence>
<feature type="transmembrane region" description="Helical" evidence="1">
    <location>
        <begin position="136"/>
        <end position="156"/>
    </location>
</feature>
<gene>
    <name evidence="3" type="ORF">SAMN04487901_1237</name>
</gene>
<organism evidence="3 4">
    <name type="scientific">Prevotella communis</name>
    <dbReference type="NCBI Taxonomy" id="2913614"/>
    <lineage>
        <taxon>Bacteria</taxon>
        <taxon>Pseudomonadati</taxon>
        <taxon>Bacteroidota</taxon>
        <taxon>Bacteroidia</taxon>
        <taxon>Bacteroidales</taxon>
        <taxon>Prevotellaceae</taxon>
        <taxon>Prevotella</taxon>
    </lineage>
</organism>